<name>A0A1H9GAK8_9BACI</name>
<proteinExistence type="predicted"/>
<dbReference type="EMBL" id="FOEH01000003">
    <property type="protein sequence ID" value="SEQ47127.1"/>
    <property type="molecule type" value="Genomic_DNA"/>
</dbReference>
<comment type="caution">
    <text evidence="1">The sequence shown here is derived from an EMBL/GenBank/DDBJ whole genome shotgun (WGS) entry which is preliminary data.</text>
</comment>
<protein>
    <recommendedName>
        <fullName evidence="3">DUF4263 domain-containing protein</fullName>
    </recommendedName>
</protein>
<evidence type="ECO:0000313" key="2">
    <source>
        <dbReference type="Proteomes" id="UP000198733"/>
    </source>
</evidence>
<dbReference type="RefSeq" id="WP_092504704.1">
    <property type="nucleotide sequence ID" value="NZ_FOEH01000003.1"/>
</dbReference>
<organism evidence="1 2">
    <name type="scientific">Virgibacillus subterraneus</name>
    <dbReference type="NCBI Taxonomy" id="621109"/>
    <lineage>
        <taxon>Bacteria</taxon>
        <taxon>Bacillati</taxon>
        <taxon>Bacillota</taxon>
        <taxon>Bacilli</taxon>
        <taxon>Bacillales</taxon>
        <taxon>Bacillaceae</taxon>
        <taxon>Virgibacillus</taxon>
    </lineage>
</organism>
<sequence length="281" mass="32833">MKDWEKFEVESTEYLNEQFKHIPVSFVQEGGYNSYSSDIGVKNKGGKTLFSVEAKYSPCQSGQFVVKEEQSTYKLTQDSMSENSKYTREIIDQLNDNFASYSPKGQNAIDIESKNENLANWIKEHYKDKESYFVISSTKLQDFKAIVPIDDIDKYFDVSACIRRKRSGTSHISQKRKEESVRQLKEHYEHFNLNVINVTEEKKGTERRTLIEFDEKVTFDRSDLYFGDDFFLSPKPNTDVYYVKTRAKTNNLNVIFSLQYKGAENNFGKENLEKFINREIG</sequence>
<evidence type="ECO:0008006" key="3">
    <source>
        <dbReference type="Google" id="ProtNLM"/>
    </source>
</evidence>
<reference evidence="1 2" key="1">
    <citation type="submission" date="2016-10" db="EMBL/GenBank/DDBJ databases">
        <authorList>
            <person name="Varghese N."/>
            <person name="Submissions S."/>
        </authorList>
    </citation>
    <scope>NUCLEOTIDE SEQUENCE [LARGE SCALE GENOMIC DNA]</scope>
    <source>
        <strain evidence="1 2">CGMCC 1.7734</strain>
    </source>
</reference>
<keyword evidence="2" id="KW-1185">Reference proteome</keyword>
<dbReference type="CDD" id="cd21834">
    <property type="entry name" value="Hhal-like"/>
    <property type="match status" value="1"/>
</dbReference>
<dbReference type="Proteomes" id="UP000198733">
    <property type="component" value="Unassembled WGS sequence"/>
</dbReference>
<gene>
    <name evidence="1" type="ORF">SAMN05216232_2532</name>
</gene>
<evidence type="ECO:0000313" key="1">
    <source>
        <dbReference type="EMBL" id="SEQ47127.1"/>
    </source>
</evidence>
<accession>A0A1H9GAK8</accession>